<dbReference type="AlphaFoldDB" id="X0YLN7"/>
<sequence length="82" mass="9571">DSNMHVNISSIGSVTNREILNNFVYGKYAHQNPKKKATLDKWCKFIIPELFLKYEFICILIAISDIVPHIKKMNKEVLEYLT</sequence>
<feature type="non-terminal residue" evidence="1">
    <location>
        <position position="1"/>
    </location>
</feature>
<organism evidence="1">
    <name type="scientific">marine sediment metagenome</name>
    <dbReference type="NCBI Taxonomy" id="412755"/>
    <lineage>
        <taxon>unclassified sequences</taxon>
        <taxon>metagenomes</taxon>
        <taxon>ecological metagenomes</taxon>
    </lineage>
</organism>
<reference evidence="1" key="1">
    <citation type="journal article" date="2014" name="Front. Microbiol.">
        <title>High frequency of phylogenetically diverse reductive dehalogenase-homologous genes in deep subseafloor sedimentary metagenomes.</title>
        <authorList>
            <person name="Kawai M."/>
            <person name="Futagami T."/>
            <person name="Toyoda A."/>
            <person name="Takaki Y."/>
            <person name="Nishi S."/>
            <person name="Hori S."/>
            <person name="Arai W."/>
            <person name="Tsubouchi T."/>
            <person name="Morono Y."/>
            <person name="Uchiyama I."/>
            <person name="Ito T."/>
            <person name="Fujiyama A."/>
            <person name="Inagaki F."/>
            <person name="Takami H."/>
        </authorList>
    </citation>
    <scope>NUCLEOTIDE SEQUENCE</scope>
    <source>
        <strain evidence="1">Expedition CK06-06</strain>
    </source>
</reference>
<proteinExistence type="predicted"/>
<comment type="caution">
    <text evidence="1">The sequence shown here is derived from an EMBL/GenBank/DDBJ whole genome shotgun (WGS) entry which is preliminary data.</text>
</comment>
<dbReference type="EMBL" id="BART01008721">
    <property type="protein sequence ID" value="GAG57179.1"/>
    <property type="molecule type" value="Genomic_DNA"/>
</dbReference>
<accession>X0YLN7</accession>
<name>X0YLN7_9ZZZZ</name>
<protein>
    <submittedName>
        <fullName evidence="1">Uncharacterized protein</fullName>
    </submittedName>
</protein>
<gene>
    <name evidence="1" type="ORF">S01H4_19544</name>
</gene>
<evidence type="ECO:0000313" key="1">
    <source>
        <dbReference type="EMBL" id="GAG57179.1"/>
    </source>
</evidence>